<reference evidence="10 11" key="1">
    <citation type="submission" date="2018-04" db="EMBL/GenBank/DDBJ databases">
        <title>The genome of golden apple snail Pomacea canaliculata provides insight into stress tolerance and invasive adaptation.</title>
        <authorList>
            <person name="Liu C."/>
            <person name="Liu B."/>
            <person name="Ren Y."/>
            <person name="Zhang Y."/>
            <person name="Wang H."/>
            <person name="Li S."/>
            <person name="Jiang F."/>
            <person name="Yin L."/>
            <person name="Zhang G."/>
            <person name="Qian W."/>
            <person name="Fan W."/>
        </authorList>
    </citation>
    <scope>NUCLEOTIDE SEQUENCE [LARGE SCALE GENOMIC DNA]</scope>
    <source>
        <strain evidence="10">SZHN2017</strain>
        <tissue evidence="10">Muscle</tissue>
    </source>
</reference>
<dbReference type="Gene3D" id="2.40.240.130">
    <property type="match status" value="1"/>
</dbReference>
<keyword evidence="4 5" id="KW-0879">Wnt signaling pathway</keyword>
<organism evidence="10 11">
    <name type="scientific">Pomacea canaliculata</name>
    <name type="common">Golden apple snail</name>
    <dbReference type="NCBI Taxonomy" id="400727"/>
    <lineage>
        <taxon>Eukaryota</taxon>
        <taxon>Metazoa</taxon>
        <taxon>Spiralia</taxon>
        <taxon>Lophotrochozoa</taxon>
        <taxon>Mollusca</taxon>
        <taxon>Gastropoda</taxon>
        <taxon>Caenogastropoda</taxon>
        <taxon>Architaenioglossa</taxon>
        <taxon>Ampullarioidea</taxon>
        <taxon>Ampullariidae</taxon>
        <taxon>Pomacea</taxon>
    </lineage>
</organism>
<keyword evidence="6" id="KW-0175">Coiled coil</keyword>
<dbReference type="GO" id="GO:0005829">
    <property type="term" value="C:cytosol"/>
    <property type="evidence" value="ECO:0007669"/>
    <property type="project" value="TreeGrafter"/>
</dbReference>
<gene>
    <name evidence="10" type="ORF">C0Q70_12737</name>
</gene>
<dbReference type="PANTHER" id="PTHR10878:SF22">
    <property type="entry name" value="DIXIN"/>
    <property type="match status" value="1"/>
</dbReference>
<dbReference type="EMBL" id="PZQS01000007">
    <property type="protein sequence ID" value="PVD27575.1"/>
    <property type="molecule type" value="Genomic_DNA"/>
</dbReference>
<keyword evidence="3" id="KW-0963">Cytoplasm</keyword>
<dbReference type="SUPFAM" id="SSF47576">
    <property type="entry name" value="Calponin-homology domain, CH-domain"/>
    <property type="match status" value="1"/>
</dbReference>
<dbReference type="PROSITE" id="PS50021">
    <property type="entry name" value="CH"/>
    <property type="match status" value="1"/>
</dbReference>
<dbReference type="CDD" id="cd21213">
    <property type="entry name" value="CH_DIXDC1"/>
    <property type="match status" value="1"/>
</dbReference>
<feature type="region of interest" description="Disordered" evidence="7">
    <location>
        <begin position="1"/>
        <end position="25"/>
    </location>
</feature>
<dbReference type="AlphaFoldDB" id="A0A2T7P2B8"/>
<dbReference type="OMA" id="ISWVNSQ"/>
<dbReference type="PROSITE" id="PS50841">
    <property type="entry name" value="DIX"/>
    <property type="match status" value="1"/>
</dbReference>
<dbReference type="SMART" id="SM00021">
    <property type="entry name" value="DAX"/>
    <property type="match status" value="1"/>
</dbReference>
<dbReference type="InterPro" id="IPR029071">
    <property type="entry name" value="Ubiquitin-like_domsf"/>
</dbReference>
<evidence type="ECO:0000313" key="11">
    <source>
        <dbReference type="Proteomes" id="UP000245119"/>
    </source>
</evidence>
<accession>A0A2T7P2B8</accession>
<evidence type="ECO:0000259" key="9">
    <source>
        <dbReference type="PROSITE" id="PS50841"/>
    </source>
</evidence>
<feature type="coiled-coil region" evidence="6">
    <location>
        <begin position="388"/>
        <end position="461"/>
    </location>
</feature>
<dbReference type="InterPro" id="IPR001715">
    <property type="entry name" value="CH_dom"/>
</dbReference>
<dbReference type="InterPro" id="IPR036872">
    <property type="entry name" value="CH_dom_sf"/>
</dbReference>
<dbReference type="Pfam" id="PF00778">
    <property type="entry name" value="DIX"/>
    <property type="match status" value="1"/>
</dbReference>
<evidence type="ECO:0000256" key="5">
    <source>
        <dbReference type="PROSITE-ProRule" id="PRU00069"/>
    </source>
</evidence>
<dbReference type="STRING" id="400727.A0A2T7P2B8"/>
<dbReference type="SUPFAM" id="SSF54236">
    <property type="entry name" value="Ubiquitin-like"/>
    <property type="match status" value="1"/>
</dbReference>
<feature type="compositionally biased region" description="Polar residues" evidence="7">
    <location>
        <begin position="192"/>
        <end position="202"/>
    </location>
</feature>
<evidence type="ECO:0008006" key="12">
    <source>
        <dbReference type="Google" id="ProtNLM"/>
    </source>
</evidence>
<dbReference type="SMART" id="SM00033">
    <property type="entry name" value="CH"/>
    <property type="match status" value="1"/>
</dbReference>
<protein>
    <recommendedName>
        <fullName evidence="12">Calponin-homology (CH) domain-containing protein</fullName>
    </recommendedName>
</protein>
<evidence type="ECO:0000256" key="7">
    <source>
        <dbReference type="SAM" id="MobiDB-lite"/>
    </source>
</evidence>
<feature type="compositionally biased region" description="Basic and acidic residues" evidence="7">
    <location>
        <begin position="182"/>
        <end position="191"/>
    </location>
</feature>
<feature type="coiled-coil region" evidence="6">
    <location>
        <begin position="332"/>
        <end position="359"/>
    </location>
</feature>
<feature type="compositionally biased region" description="Low complexity" evidence="7">
    <location>
        <begin position="1"/>
        <end position="15"/>
    </location>
</feature>
<feature type="domain" description="DIX" evidence="9">
    <location>
        <begin position="604"/>
        <end position="686"/>
    </location>
</feature>
<dbReference type="Proteomes" id="UP000245119">
    <property type="component" value="Linkage Group LG7"/>
</dbReference>
<evidence type="ECO:0000313" key="10">
    <source>
        <dbReference type="EMBL" id="PVD27575.1"/>
    </source>
</evidence>
<proteinExistence type="predicted"/>
<dbReference type="InterPro" id="IPR038207">
    <property type="entry name" value="DIX_dom_sf"/>
</dbReference>
<keyword evidence="11" id="KW-1185">Reference proteome</keyword>
<feature type="domain" description="Calponin-homology (CH)" evidence="8">
    <location>
        <begin position="28"/>
        <end position="135"/>
    </location>
</feature>
<comment type="caution">
    <text evidence="10">The sequence shown here is derived from an EMBL/GenBank/DDBJ whole genome shotgun (WGS) entry which is preliminary data.</text>
</comment>
<keyword evidence="2" id="KW-0217">Developmental protein</keyword>
<dbReference type="GO" id="GO:0060070">
    <property type="term" value="P:canonical Wnt signaling pathway"/>
    <property type="evidence" value="ECO:0007669"/>
    <property type="project" value="TreeGrafter"/>
</dbReference>
<evidence type="ECO:0000259" key="8">
    <source>
        <dbReference type="PROSITE" id="PS50021"/>
    </source>
</evidence>
<dbReference type="Pfam" id="PF00307">
    <property type="entry name" value="CH"/>
    <property type="match status" value="1"/>
</dbReference>
<evidence type="ECO:0000256" key="2">
    <source>
        <dbReference type="ARBA" id="ARBA00022473"/>
    </source>
</evidence>
<dbReference type="InterPro" id="IPR015506">
    <property type="entry name" value="Dsh/Dvl-rel"/>
</dbReference>
<dbReference type="PANTHER" id="PTHR10878">
    <property type="entry name" value="SEGMENT POLARITY PROTEIN DISHEVELLED"/>
    <property type="match status" value="1"/>
</dbReference>
<evidence type="ECO:0000256" key="4">
    <source>
        <dbReference type="ARBA" id="ARBA00022687"/>
    </source>
</evidence>
<dbReference type="Gene3D" id="1.10.418.10">
    <property type="entry name" value="Calponin-like domain"/>
    <property type="match status" value="1"/>
</dbReference>
<feature type="compositionally biased region" description="Basic residues" evidence="7">
    <location>
        <begin position="171"/>
        <end position="181"/>
    </location>
</feature>
<dbReference type="OrthoDB" id="30551at2759"/>
<comment type="subcellular location">
    <subcellularLocation>
        <location evidence="1">Cytoplasm</location>
    </subcellularLocation>
</comment>
<sequence length="690" mass="77922">MESSVSSISPMTSPMEQTEESKTLVDPKQQLDAYIAWINSQLKKKTGVRPIQDLRNDMKDGINFVYIIEIVSGERIPGIHLMPTTYAEMIENVEKVLQFMGREHIKMHRISARDIVDGNLKAVMRLILALAAHYKPMSVRHSVHTRSTMKSQSLMGIAQGASAALTEARRNVKRAGRRHARSWYDSRHNESSSEPCSDSDQNYLRAEPRFQPGSFERRELEGASAGSSPISSCLASPRTSLHLPDEDFSLVEQYRSSDSMTASQESKVQSTCVGCASGAMGAADVEMLHEVKQQLMQLQDLILTNCIPEGSGTIQDVEQLTAENFVILKSQLQHVTLVSESLREEMSRMKNENLQLQGTRAGLQHRLAEQDSLLSQLKSEKLHIELELQAKVAENESLRKQLRECSERVASVKGKVSQEAERREQTISNLRQELMRRDQRIDQLQHQLKQEKVLRQELQDLHARLLAVGQTGATLSAKVARQDQRMAEFEGQMKQATVILWQICSRLVSIKGHLEMSMLQQSLENMMKVARTRSPPLDQLERSIINMLQNVQAARQLEHPECSMDSMQSHPGSGHKGGPRLRQQFLNVQSKVARQRGGQCGDGTPSTAVLYFSGHSLHPFHCLMPGRLGEIRLRDFKNLFEDADQYRYYFKALDPEYGTVKEELVKDEAVVPGWEDKIVAWVESEPGTQC</sequence>
<name>A0A2T7P2B8_POMCA</name>
<dbReference type="InterPro" id="IPR001158">
    <property type="entry name" value="DIX"/>
</dbReference>
<evidence type="ECO:0000256" key="6">
    <source>
        <dbReference type="SAM" id="Coils"/>
    </source>
</evidence>
<evidence type="ECO:0000256" key="3">
    <source>
        <dbReference type="ARBA" id="ARBA00022490"/>
    </source>
</evidence>
<feature type="region of interest" description="Disordered" evidence="7">
    <location>
        <begin position="168"/>
        <end position="204"/>
    </location>
</feature>
<evidence type="ECO:0000256" key="1">
    <source>
        <dbReference type="ARBA" id="ARBA00004496"/>
    </source>
</evidence>